<proteinExistence type="predicted"/>
<evidence type="ECO:0000256" key="1">
    <source>
        <dbReference type="SAM" id="MobiDB-lite"/>
    </source>
</evidence>
<accession>A0AAP0G8B6</accession>
<sequence length="145" mass="15506">MEAKREQPRQEAPVGHVAFQAPQRRRNEDRVDQGGRGNVIPGPGGGHVRVINGGVGLRASRKGEKIEVEGGVELLVTLGGTSIRCRFVIVDTPSGYNAIFGRPLINYFKAVPSSVSSGDHLLLRLTVIRRGLNEGGDAPYVGEAP</sequence>
<dbReference type="Proteomes" id="UP001418222">
    <property type="component" value="Unassembled WGS sequence"/>
</dbReference>
<reference evidence="2 3" key="1">
    <citation type="journal article" date="2022" name="Nat. Plants">
        <title>Genomes of leafy and leafless Platanthera orchids illuminate the evolution of mycoheterotrophy.</title>
        <authorList>
            <person name="Li M.H."/>
            <person name="Liu K.W."/>
            <person name="Li Z."/>
            <person name="Lu H.C."/>
            <person name="Ye Q.L."/>
            <person name="Zhang D."/>
            <person name="Wang J.Y."/>
            <person name="Li Y.F."/>
            <person name="Zhong Z.M."/>
            <person name="Liu X."/>
            <person name="Yu X."/>
            <person name="Liu D.K."/>
            <person name="Tu X.D."/>
            <person name="Liu B."/>
            <person name="Hao Y."/>
            <person name="Liao X.Y."/>
            <person name="Jiang Y.T."/>
            <person name="Sun W.H."/>
            <person name="Chen J."/>
            <person name="Chen Y.Q."/>
            <person name="Ai Y."/>
            <person name="Zhai J.W."/>
            <person name="Wu S.S."/>
            <person name="Zhou Z."/>
            <person name="Hsiao Y.Y."/>
            <person name="Wu W.L."/>
            <person name="Chen Y.Y."/>
            <person name="Lin Y.F."/>
            <person name="Hsu J.L."/>
            <person name="Li C.Y."/>
            <person name="Wang Z.W."/>
            <person name="Zhao X."/>
            <person name="Zhong W.Y."/>
            <person name="Ma X.K."/>
            <person name="Ma L."/>
            <person name="Huang J."/>
            <person name="Chen G.Z."/>
            <person name="Huang M.Z."/>
            <person name="Huang L."/>
            <person name="Peng D.H."/>
            <person name="Luo Y.B."/>
            <person name="Zou S.Q."/>
            <person name="Chen S.P."/>
            <person name="Lan S."/>
            <person name="Tsai W.C."/>
            <person name="Van de Peer Y."/>
            <person name="Liu Z.J."/>
        </authorList>
    </citation>
    <scope>NUCLEOTIDE SEQUENCE [LARGE SCALE GENOMIC DNA]</scope>
    <source>
        <strain evidence="2">Lor287</strain>
    </source>
</reference>
<protein>
    <submittedName>
        <fullName evidence="2">Uncharacterized protein</fullName>
    </submittedName>
</protein>
<gene>
    <name evidence="2" type="ORF">KSP39_PZI008162</name>
</gene>
<dbReference type="AlphaFoldDB" id="A0AAP0G8B6"/>
<keyword evidence="3" id="KW-1185">Reference proteome</keyword>
<name>A0AAP0G8B6_9ASPA</name>
<dbReference type="EMBL" id="JBBWWQ010000006">
    <property type="protein sequence ID" value="KAK8944350.1"/>
    <property type="molecule type" value="Genomic_DNA"/>
</dbReference>
<feature type="region of interest" description="Disordered" evidence="1">
    <location>
        <begin position="1"/>
        <end position="46"/>
    </location>
</feature>
<organism evidence="2 3">
    <name type="scientific">Platanthera zijinensis</name>
    <dbReference type="NCBI Taxonomy" id="2320716"/>
    <lineage>
        <taxon>Eukaryota</taxon>
        <taxon>Viridiplantae</taxon>
        <taxon>Streptophyta</taxon>
        <taxon>Embryophyta</taxon>
        <taxon>Tracheophyta</taxon>
        <taxon>Spermatophyta</taxon>
        <taxon>Magnoliopsida</taxon>
        <taxon>Liliopsida</taxon>
        <taxon>Asparagales</taxon>
        <taxon>Orchidaceae</taxon>
        <taxon>Orchidoideae</taxon>
        <taxon>Orchideae</taxon>
        <taxon>Orchidinae</taxon>
        <taxon>Platanthera</taxon>
    </lineage>
</organism>
<feature type="compositionally biased region" description="Gly residues" evidence="1">
    <location>
        <begin position="34"/>
        <end position="46"/>
    </location>
</feature>
<evidence type="ECO:0000313" key="2">
    <source>
        <dbReference type="EMBL" id="KAK8944350.1"/>
    </source>
</evidence>
<comment type="caution">
    <text evidence="2">The sequence shown here is derived from an EMBL/GenBank/DDBJ whole genome shotgun (WGS) entry which is preliminary data.</text>
</comment>
<evidence type="ECO:0000313" key="3">
    <source>
        <dbReference type="Proteomes" id="UP001418222"/>
    </source>
</evidence>